<dbReference type="STRING" id="196164.gene:10740739"/>
<keyword evidence="3" id="KW-1185">Reference proteome</keyword>
<evidence type="ECO:0000256" key="1">
    <source>
        <dbReference type="SAM" id="Phobius"/>
    </source>
</evidence>
<organism evidence="2 3">
    <name type="scientific">Corynebacterium efficiens (strain DSM 44549 / YS-314 / AJ 12310 / JCM 11189 / NBRC 100395)</name>
    <dbReference type="NCBI Taxonomy" id="196164"/>
    <lineage>
        <taxon>Bacteria</taxon>
        <taxon>Bacillati</taxon>
        <taxon>Actinomycetota</taxon>
        <taxon>Actinomycetes</taxon>
        <taxon>Mycobacteriales</taxon>
        <taxon>Corynebacteriaceae</taxon>
        <taxon>Corynebacterium</taxon>
    </lineage>
</organism>
<dbReference type="eggNOG" id="ENOG5033EKY">
    <property type="taxonomic scope" value="Bacteria"/>
</dbReference>
<feature type="transmembrane region" description="Helical" evidence="1">
    <location>
        <begin position="68"/>
        <end position="86"/>
    </location>
</feature>
<dbReference type="EMBL" id="BA000035">
    <property type="protein sequence ID" value="BAC17151.1"/>
    <property type="molecule type" value="Genomic_DNA"/>
</dbReference>
<dbReference type="Proteomes" id="UP000001409">
    <property type="component" value="Chromosome"/>
</dbReference>
<protein>
    <recommendedName>
        <fullName evidence="4">SdpI family protein</fullName>
    </recommendedName>
</protein>
<keyword evidence="1" id="KW-0812">Transmembrane</keyword>
<dbReference type="RefSeq" id="WP_011074933.1">
    <property type="nucleotide sequence ID" value="NC_004369.1"/>
</dbReference>
<dbReference type="KEGG" id="cef:CE0341"/>
<evidence type="ECO:0008006" key="4">
    <source>
        <dbReference type="Google" id="ProtNLM"/>
    </source>
</evidence>
<dbReference type="HOGENOM" id="CLU_147897_1_0_11"/>
<dbReference type="InterPro" id="IPR025962">
    <property type="entry name" value="SdpI/YhfL"/>
</dbReference>
<feature type="transmembrane region" description="Helical" evidence="1">
    <location>
        <begin position="6"/>
        <end position="25"/>
    </location>
</feature>
<dbReference type="Pfam" id="PF13630">
    <property type="entry name" value="SdpI"/>
    <property type="match status" value="1"/>
</dbReference>
<accession>Q8FSP1</accession>
<sequence>MSEEAVGLAALLFSVVLLTGLCVWITRAAAEGRLPVDGSVGIRTRRTMRSAAAWEAGHAAALPILSRLWWVAGVTVVGAVVLQWQLGGAWGIVAGLTGLAVEVVILMYATYLAGRAADRT</sequence>
<reference evidence="2 3" key="1">
    <citation type="journal article" date="2003" name="Genome Res.">
        <title>Comparative complete genome sequence analysis of the amino acid replacements responsible for the thermostability of Corynebacterium efficiens.</title>
        <authorList>
            <person name="Nishio Y."/>
            <person name="Nakamura Y."/>
            <person name="Kawarabayasi Y."/>
            <person name="Usuda Y."/>
            <person name="Kimura E."/>
            <person name="Sugimoto S."/>
            <person name="Matsui K."/>
            <person name="Yamagishi A."/>
            <person name="Kikuchi H."/>
            <person name="Ikeo K."/>
            <person name="Gojobori T."/>
        </authorList>
    </citation>
    <scope>NUCLEOTIDE SEQUENCE [LARGE SCALE GENOMIC DNA]</scope>
    <source>
        <strain evidence="3">DSM 44549 / YS-314 / AJ 12310 / JCM 11189 / NBRC 100395</strain>
    </source>
</reference>
<feature type="transmembrane region" description="Helical" evidence="1">
    <location>
        <begin position="92"/>
        <end position="114"/>
    </location>
</feature>
<dbReference type="AlphaFoldDB" id="Q8FSP1"/>
<keyword evidence="1" id="KW-1133">Transmembrane helix</keyword>
<proteinExistence type="predicted"/>
<keyword evidence="1" id="KW-0472">Membrane</keyword>
<name>Q8FSP1_COREF</name>
<evidence type="ECO:0000313" key="3">
    <source>
        <dbReference type="Proteomes" id="UP000001409"/>
    </source>
</evidence>
<evidence type="ECO:0000313" key="2">
    <source>
        <dbReference type="EMBL" id="BAC17151.1"/>
    </source>
</evidence>